<evidence type="ECO:0000256" key="1">
    <source>
        <dbReference type="ARBA" id="ARBA00005336"/>
    </source>
</evidence>
<keyword evidence="5" id="KW-0732">Signal</keyword>
<feature type="signal peptide" evidence="5">
    <location>
        <begin position="1"/>
        <end position="28"/>
    </location>
</feature>
<feature type="chain" id="PRO_5046110424" evidence="5">
    <location>
        <begin position="29"/>
        <end position="437"/>
    </location>
</feature>
<dbReference type="PROSITE" id="PS00775">
    <property type="entry name" value="GLYCOSYL_HYDROL_F3"/>
    <property type="match status" value="1"/>
</dbReference>
<dbReference type="EC" id="3.2.1.52" evidence="7"/>
<comment type="similarity">
    <text evidence="1">Belongs to the glycosyl hydrolase 3 family.</text>
</comment>
<keyword evidence="2 7" id="KW-0378">Hydrolase</keyword>
<evidence type="ECO:0000256" key="3">
    <source>
        <dbReference type="ARBA" id="ARBA00023295"/>
    </source>
</evidence>
<feature type="region of interest" description="Disordered" evidence="4">
    <location>
        <begin position="33"/>
        <end position="75"/>
    </location>
</feature>
<dbReference type="InterPro" id="IPR017853">
    <property type="entry name" value="GH"/>
</dbReference>
<dbReference type="GO" id="GO:0004563">
    <property type="term" value="F:beta-N-acetylhexosaminidase activity"/>
    <property type="evidence" value="ECO:0007669"/>
    <property type="project" value="UniProtKB-EC"/>
</dbReference>
<dbReference type="EMBL" id="JAGDEL010000035">
    <property type="protein sequence ID" value="MBO1515323.1"/>
    <property type="molecule type" value="Genomic_DNA"/>
</dbReference>
<evidence type="ECO:0000313" key="8">
    <source>
        <dbReference type="Proteomes" id="UP000663981"/>
    </source>
</evidence>
<reference evidence="7 8" key="1">
    <citation type="submission" date="2021-03" db="EMBL/GenBank/DDBJ databases">
        <title>Whole genome sequence of Metabacillus bambusae BG109.</title>
        <authorList>
            <person name="Jeong J.W."/>
        </authorList>
    </citation>
    <scope>NUCLEOTIDE SEQUENCE [LARGE SCALE GENOMIC DNA]</scope>
    <source>
        <strain evidence="7 8">BG109</strain>
    </source>
</reference>
<feature type="compositionally biased region" description="Acidic residues" evidence="4">
    <location>
        <begin position="50"/>
        <end position="65"/>
    </location>
</feature>
<dbReference type="PROSITE" id="PS51257">
    <property type="entry name" value="PROKAR_LIPOPROTEIN"/>
    <property type="match status" value="1"/>
</dbReference>
<dbReference type="InterPro" id="IPR001764">
    <property type="entry name" value="Glyco_hydro_3_N"/>
</dbReference>
<gene>
    <name evidence="7" type="primary">nagZ</name>
    <name evidence="7" type="ORF">I7822_27300</name>
</gene>
<keyword evidence="3 7" id="KW-0326">Glycosidase</keyword>
<protein>
    <submittedName>
        <fullName evidence="7">Beta-N-acetylhexosaminidase</fullName>
        <ecNumber evidence="7">3.2.1.52</ecNumber>
    </submittedName>
</protein>
<comment type="caution">
    <text evidence="7">The sequence shown here is derived from an EMBL/GenBank/DDBJ whole genome shotgun (WGS) entry which is preliminary data.</text>
</comment>
<keyword evidence="8" id="KW-1185">Reference proteome</keyword>
<dbReference type="PANTHER" id="PTHR30480">
    <property type="entry name" value="BETA-HEXOSAMINIDASE-RELATED"/>
    <property type="match status" value="1"/>
</dbReference>
<feature type="domain" description="Glycoside hydrolase family 3 N-terminal" evidence="6">
    <location>
        <begin position="84"/>
        <end position="406"/>
    </location>
</feature>
<name>A0ABS3NAU9_9BACI</name>
<dbReference type="InterPro" id="IPR050226">
    <property type="entry name" value="NagZ_Beta-hexosaminidase"/>
</dbReference>
<evidence type="ECO:0000256" key="4">
    <source>
        <dbReference type="SAM" id="MobiDB-lite"/>
    </source>
</evidence>
<sequence>MNNIKNWHRLFFIFSFIMILTLIGCNQASNHNMEENNNNTENIADKSNNDEIENEEDEEVNDSEESPPNAVTDPIKEIMDSMSIEEKIGQMLMFGFEDSQVNDETRKLIEDYHVGGVILFKKNISGAQQLLDLNNKIKEINSRLHDTPIFISVDEEGGLVSRMPPEIINLPDSKDIGDANNAALAYQVGEAIGERVSFFGFNMTMAPVLDINSNPANPVIGKRAFGDNKEIVSKMGIEEMKGIQSKNIIPVVKHFPGHGDTDVDSHLGLPIVNHGTERLQQLELLPFQHAFNQQADMTMVAHILLPEIDRDYPSSLSKNVITDILREEFNFDGVVITDDMTMGAIMENYDIGEASVKAVQAGNDIILVSHGYENKIKAVSSLTNAVKDGTVSEERIDKSVERILHLKKKYNLSDSLLDNIDINKINQSSKEILGALR</sequence>
<evidence type="ECO:0000256" key="2">
    <source>
        <dbReference type="ARBA" id="ARBA00022801"/>
    </source>
</evidence>
<dbReference type="Gene3D" id="3.20.20.300">
    <property type="entry name" value="Glycoside hydrolase, family 3, N-terminal domain"/>
    <property type="match status" value="1"/>
</dbReference>
<dbReference type="SUPFAM" id="SSF51445">
    <property type="entry name" value="(Trans)glycosidases"/>
    <property type="match status" value="1"/>
</dbReference>
<dbReference type="Pfam" id="PF00933">
    <property type="entry name" value="Glyco_hydro_3"/>
    <property type="match status" value="1"/>
</dbReference>
<evidence type="ECO:0000313" key="7">
    <source>
        <dbReference type="EMBL" id="MBO1515323.1"/>
    </source>
</evidence>
<proteinExistence type="inferred from homology"/>
<evidence type="ECO:0000256" key="5">
    <source>
        <dbReference type="SAM" id="SignalP"/>
    </source>
</evidence>
<evidence type="ECO:0000259" key="6">
    <source>
        <dbReference type="Pfam" id="PF00933"/>
    </source>
</evidence>
<dbReference type="PANTHER" id="PTHR30480:SF16">
    <property type="entry name" value="GLYCOSIDE HYDROLASE FAMILY 3 DOMAIN PROTEIN"/>
    <property type="match status" value="1"/>
</dbReference>
<dbReference type="NCBIfam" id="NF003740">
    <property type="entry name" value="PRK05337.1"/>
    <property type="match status" value="1"/>
</dbReference>
<dbReference type="RefSeq" id="WP_207982209.1">
    <property type="nucleotide sequence ID" value="NZ_JAGDEL010000035.1"/>
</dbReference>
<accession>A0ABS3NAU9</accession>
<organism evidence="7 8">
    <name type="scientific">Metabacillus bambusae</name>
    <dbReference type="NCBI Taxonomy" id="2795218"/>
    <lineage>
        <taxon>Bacteria</taxon>
        <taxon>Bacillati</taxon>
        <taxon>Bacillota</taxon>
        <taxon>Bacilli</taxon>
        <taxon>Bacillales</taxon>
        <taxon>Bacillaceae</taxon>
        <taxon>Metabacillus</taxon>
    </lineage>
</organism>
<dbReference type="InterPro" id="IPR019800">
    <property type="entry name" value="Glyco_hydro_3_AS"/>
</dbReference>
<dbReference type="InterPro" id="IPR036962">
    <property type="entry name" value="Glyco_hydro_3_N_sf"/>
</dbReference>
<dbReference type="Proteomes" id="UP000663981">
    <property type="component" value="Unassembled WGS sequence"/>
</dbReference>